<reference evidence="1 2" key="1">
    <citation type="submission" date="2024-03" db="EMBL/GenBank/DDBJ databases">
        <title>The Acrasis kona genome and developmental transcriptomes reveal deep origins of eukaryotic multicellular pathways.</title>
        <authorList>
            <person name="Sheikh S."/>
            <person name="Fu C.-J."/>
            <person name="Brown M.W."/>
            <person name="Baldauf S.L."/>
        </authorList>
    </citation>
    <scope>NUCLEOTIDE SEQUENCE [LARGE SCALE GENOMIC DNA]</scope>
    <source>
        <strain evidence="1 2">ATCC MYA-3509</strain>
    </source>
</reference>
<evidence type="ECO:0000313" key="1">
    <source>
        <dbReference type="EMBL" id="KAL0481430.1"/>
    </source>
</evidence>
<comment type="caution">
    <text evidence="1">The sequence shown here is derived from an EMBL/GenBank/DDBJ whole genome shotgun (WGS) entry which is preliminary data.</text>
</comment>
<dbReference type="Proteomes" id="UP001431209">
    <property type="component" value="Unassembled WGS sequence"/>
</dbReference>
<accession>A0AAW2YWC0</accession>
<name>A0AAW2YWC0_9EUKA</name>
<organism evidence="1 2">
    <name type="scientific">Acrasis kona</name>
    <dbReference type="NCBI Taxonomy" id="1008807"/>
    <lineage>
        <taxon>Eukaryota</taxon>
        <taxon>Discoba</taxon>
        <taxon>Heterolobosea</taxon>
        <taxon>Tetramitia</taxon>
        <taxon>Eutetramitia</taxon>
        <taxon>Acrasidae</taxon>
        <taxon>Acrasis</taxon>
    </lineage>
</organism>
<protein>
    <submittedName>
        <fullName evidence="1">Glucose/galactose 1-dehydrogenase</fullName>
    </submittedName>
</protein>
<keyword evidence="2" id="KW-1185">Reference proteome</keyword>
<sequence length="73" mass="8731">MVQYTFNSAVANRKKESQESIERIARINNKTKTYRKDQTNKLTLKLKTFGDIAYYEAGVNDWNQPEKEYMYRT</sequence>
<dbReference type="EMBL" id="JAOPGA020000766">
    <property type="protein sequence ID" value="KAL0481430.1"/>
    <property type="molecule type" value="Genomic_DNA"/>
</dbReference>
<evidence type="ECO:0000313" key="2">
    <source>
        <dbReference type="Proteomes" id="UP001431209"/>
    </source>
</evidence>
<proteinExistence type="predicted"/>
<dbReference type="AlphaFoldDB" id="A0AAW2YWC0"/>
<gene>
    <name evidence="1" type="ORF">AKO1_012584</name>
</gene>